<keyword evidence="3" id="KW-1185">Reference proteome</keyword>
<feature type="region of interest" description="Disordered" evidence="1">
    <location>
        <begin position="1"/>
        <end position="23"/>
    </location>
</feature>
<gene>
    <name evidence="2" type="ORF">E3O46_16145</name>
</gene>
<feature type="compositionally biased region" description="Polar residues" evidence="1">
    <location>
        <begin position="1"/>
        <end position="20"/>
    </location>
</feature>
<feature type="region of interest" description="Disordered" evidence="1">
    <location>
        <begin position="40"/>
        <end position="61"/>
    </location>
</feature>
<comment type="caution">
    <text evidence="2">The sequence shown here is derived from an EMBL/GenBank/DDBJ whole genome shotgun (WGS) entry which is preliminary data.</text>
</comment>
<organism evidence="2 3">
    <name type="scientific">Cryobacterium glucosi</name>
    <dbReference type="NCBI Taxonomy" id="1259175"/>
    <lineage>
        <taxon>Bacteria</taxon>
        <taxon>Bacillati</taxon>
        <taxon>Actinomycetota</taxon>
        <taxon>Actinomycetes</taxon>
        <taxon>Micrococcales</taxon>
        <taxon>Microbacteriaceae</taxon>
        <taxon>Cryobacterium</taxon>
    </lineage>
</organism>
<accession>A0ABY2II90</accession>
<reference evidence="2 3" key="1">
    <citation type="submission" date="2019-03" db="EMBL/GenBank/DDBJ databases">
        <title>Genomics of glacier-inhabiting Cryobacterium strains.</title>
        <authorList>
            <person name="Liu Q."/>
            <person name="Xin Y.-H."/>
        </authorList>
    </citation>
    <scope>NUCLEOTIDE SEQUENCE [LARGE SCALE GENOMIC DNA]</scope>
    <source>
        <strain evidence="2 3">MDB1-5</strain>
    </source>
</reference>
<evidence type="ECO:0000313" key="2">
    <source>
        <dbReference type="EMBL" id="TFC17184.1"/>
    </source>
</evidence>
<dbReference type="EMBL" id="SOFS01000043">
    <property type="protein sequence ID" value="TFC17184.1"/>
    <property type="molecule type" value="Genomic_DNA"/>
</dbReference>
<dbReference type="Proteomes" id="UP000297604">
    <property type="component" value="Unassembled WGS sequence"/>
</dbReference>
<feature type="compositionally biased region" description="Low complexity" evidence="1">
    <location>
        <begin position="42"/>
        <end position="61"/>
    </location>
</feature>
<evidence type="ECO:0000256" key="1">
    <source>
        <dbReference type="SAM" id="MobiDB-lite"/>
    </source>
</evidence>
<name>A0ABY2II90_9MICO</name>
<evidence type="ECO:0000313" key="3">
    <source>
        <dbReference type="Proteomes" id="UP000297604"/>
    </source>
</evidence>
<sequence>MSEAPSSGEPNAASPANQVSLPRWNELKREYNLRHKSLMRYSAPAADTATTPATSPDGTAG</sequence>
<protein>
    <submittedName>
        <fullName evidence="2">Uncharacterized protein</fullName>
    </submittedName>
</protein>
<proteinExistence type="predicted"/>
<dbReference type="RefSeq" id="WP_134449240.1">
    <property type="nucleotide sequence ID" value="NZ_SOFS01000043.1"/>
</dbReference>